<evidence type="ECO:0000313" key="2">
    <source>
        <dbReference type="EMBL" id="RKR83774.1"/>
    </source>
</evidence>
<dbReference type="EMBL" id="RBKU01000001">
    <property type="protein sequence ID" value="RKR83774.1"/>
    <property type="molecule type" value="Genomic_DNA"/>
</dbReference>
<sequence length="287" mass="31874">MNEEKEIKKDALIVERSKKVKEVQGPVRSGLKTKEAIVNNWLPRYTGRPLEDFTPYIILTNFSGYLQLFSKWHNDAPIMGLDKPMQSVSADGITIINFGMGSALAATVMDLLTAITPKAAIFLGKCGGLKKKNNVGDLILPIAAIRGEGTSNDYMPPEVPALPSFALQKAISTTIREHDRDYWTGTCYTTNRRVWEHDKKFKKYLKTLRAMAIDMETATIFTTGFANKIPTGALLLVSDQPMIPEGVKTAASDSKVTEQYVETQLKIGIDSLKQLINHGLTVKHLKF</sequence>
<evidence type="ECO:0000313" key="3">
    <source>
        <dbReference type="Proteomes" id="UP000268007"/>
    </source>
</evidence>
<dbReference type="InterPro" id="IPR000845">
    <property type="entry name" value="Nucleoside_phosphorylase_d"/>
</dbReference>
<gene>
    <name evidence="2" type="ORF">BDD43_3988</name>
</gene>
<dbReference type="PANTHER" id="PTHR43691">
    <property type="entry name" value="URIDINE PHOSPHORYLASE"/>
    <property type="match status" value="1"/>
</dbReference>
<dbReference type="InterPro" id="IPR035994">
    <property type="entry name" value="Nucleoside_phosphorylase_sf"/>
</dbReference>
<dbReference type="RefSeq" id="WP_211339703.1">
    <property type="nucleotide sequence ID" value="NZ_RBKU01000001.1"/>
</dbReference>
<proteinExistence type="predicted"/>
<dbReference type="InterPro" id="IPR010944">
    <property type="entry name" value="AMN-like"/>
</dbReference>
<dbReference type="InterPro" id="IPR047039">
    <property type="entry name" value="AMN_phosphorylase"/>
</dbReference>
<dbReference type="SUPFAM" id="SSF53167">
    <property type="entry name" value="Purine and uridine phosphorylases"/>
    <property type="match status" value="1"/>
</dbReference>
<dbReference type="GO" id="GO:0009116">
    <property type="term" value="P:nucleoside metabolic process"/>
    <property type="evidence" value="ECO:0007669"/>
    <property type="project" value="InterPro"/>
</dbReference>
<dbReference type="Proteomes" id="UP000268007">
    <property type="component" value="Unassembled WGS sequence"/>
</dbReference>
<dbReference type="NCBIfam" id="NF005500">
    <property type="entry name" value="PRK07115.1"/>
    <property type="match status" value="1"/>
</dbReference>
<reference evidence="2 3" key="1">
    <citation type="submission" date="2018-10" db="EMBL/GenBank/DDBJ databases">
        <title>Genomic Encyclopedia of Archaeal and Bacterial Type Strains, Phase II (KMG-II): from individual species to whole genera.</title>
        <authorList>
            <person name="Goeker M."/>
        </authorList>
    </citation>
    <scope>NUCLEOTIDE SEQUENCE [LARGE SCALE GENOMIC DNA]</scope>
    <source>
        <strain evidence="2 3">DSM 18602</strain>
    </source>
</reference>
<dbReference type="Pfam" id="PF01048">
    <property type="entry name" value="PNP_UDP_1"/>
    <property type="match status" value="1"/>
</dbReference>
<organism evidence="2 3">
    <name type="scientific">Mucilaginibacter gracilis</name>
    <dbReference type="NCBI Taxonomy" id="423350"/>
    <lineage>
        <taxon>Bacteria</taxon>
        <taxon>Pseudomonadati</taxon>
        <taxon>Bacteroidota</taxon>
        <taxon>Sphingobacteriia</taxon>
        <taxon>Sphingobacteriales</taxon>
        <taxon>Sphingobacteriaceae</taxon>
        <taxon>Mucilaginibacter</taxon>
    </lineage>
</organism>
<evidence type="ECO:0000259" key="1">
    <source>
        <dbReference type="Pfam" id="PF01048"/>
    </source>
</evidence>
<accession>A0A495J5X6</accession>
<name>A0A495J5X6_9SPHI</name>
<dbReference type="Gene3D" id="3.40.50.1580">
    <property type="entry name" value="Nucleoside phosphorylase domain"/>
    <property type="match status" value="1"/>
</dbReference>
<protein>
    <submittedName>
        <fullName evidence="2">AMP nucleosidase</fullName>
    </submittedName>
</protein>
<dbReference type="NCBIfam" id="TIGR01721">
    <property type="entry name" value="AMN-like"/>
    <property type="match status" value="1"/>
</dbReference>
<dbReference type="GO" id="GO:0008714">
    <property type="term" value="F:AMP nucleosidase activity"/>
    <property type="evidence" value="ECO:0007669"/>
    <property type="project" value="InterPro"/>
</dbReference>
<keyword evidence="3" id="KW-1185">Reference proteome</keyword>
<dbReference type="PANTHER" id="PTHR43691:SF6">
    <property type="entry name" value="AMP NUCLEOSIDASE"/>
    <property type="match status" value="1"/>
</dbReference>
<dbReference type="CDD" id="cd17762">
    <property type="entry name" value="AMN"/>
    <property type="match status" value="1"/>
</dbReference>
<comment type="caution">
    <text evidence="2">The sequence shown here is derived from an EMBL/GenBank/DDBJ whole genome shotgun (WGS) entry which is preliminary data.</text>
</comment>
<dbReference type="GO" id="GO:0005829">
    <property type="term" value="C:cytosol"/>
    <property type="evidence" value="ECO:0007669"/>
    <property type="project" value="TreeGrafter"/>
</dbReference>
<dbReference type="AlphaFoldDB" id="A0A495J5X6"/>
<feature type="domain" description="Nucleoside phosphorylase" evidence="1">
    <location>
        <begin position="89"/>
        <end position="267"/>
    </location>
</feature>